<comment type="cofactor">
    <cofactor evidence="1">
        <name>a divalent metal cation</name>
        <dbReference type="ChEBI" id="CHEBI:60240"/>
    </cofactor>
</comment>
<keyword evidence="7" id="KW-1185">Reference proteome</keyword>
<evidence type="ECO:0000256" key="1">
    <source>
        <dbReference type="ARBA" id="ARBA00001968"/>
    </source>
</evidence>
<dbReference type="AlphaFoldDB" id="A0ABD6WBK3"/>
<dbReference type="GO" id="GO:0046872">
    <property type="term" value="F:metal ion binding"/>
    <property type="evidence" value="ECO:0007669"/>
    <property type="project" value="UniProtKB-KW"/>
</dbReference>
<evidence type="ECO:0000313" key="6">
    <source>
        <dbReference type="Proteomes" id="UP000237881"/>
    </source>
</evidence>
<feature type="domain" description="DDE Tnp4" evidence="3">
    <location>
        <begin position="12"/>
        <end position="66"/>
    </location>
</feature>
<dbReference type="EMBL" id="PSVT01000021">
    <property type="protein sequence ID" value="PPH75832.1"/>
    <property type="molecule type" value="Genomic_DNA"/>
</dbReference>
<keyword evidence="2" id="KW-0479">Metal-binding</keyword>
<evidence type="ECO:0000313" key="5">
    <source>
        <dbReference type="EMBL" id="PPH75832.1"/>
    </source>
</evidence>
<dbReference type="Pfam" id="PF13359">
    <property type="entry name" value="DDE_Tnp_4"/>
    <property type="match status" value="1"/>
</dbReference>
<dbReference type="Proteomes" id="UP000239698">
    <property type="component" value="Unassembled WGS sequence"/>
</dbReference>
<dbReference type="EMBL" id="PSUL01000004">
    <property type="protein sequence ID" value="PPF15537.1"/>
    <property type="molecule type" value="Genomic_DNA"/>
</dbReference>
<evidence type="ECO:0000259" key="3">
    <source>
        <dbReference type="Pfam" id="PF13359"/>
    </source>
</evidence>
<evidence type="ECO:0000313" key="4">
    <source>
        <dbReference type="EMBL" id="PPF15537.1"/>
    </source>
</evidence>
<dbReference type="GeneID" id="99937755"/>
<gene>
    <name evidence="4" type="ORF">C5C04_03085</name>
    <name evidence="5" type="ORF">C5C40_10490</name>
</gene>
<proteinExistence type="predicted"/>
<accession>A0ABD6WBK3</accession>
<organism evidence="4 6">
    <name type="scientific">Rathayibacter rathayi</name>
    <name type="common">Corynebacterium rathayi</name>
    <dbReference type="NCBI Taxonomy" id="33887"/>
    <lineage>
        <taxon>Bacteria</taxon>
        <taxon>Bacillati</taxon>
        <taxon>Actinomycetota</taxon>
        <taxon>Actinomycetes</taxon>
        <taxon>Micrococcales</taxon>
        <taxon>Microbacteriaceae</taxon>
        <taxon>Rathayibacter</taxon>
    </lineage>
</organism>
<sequence>MAPFYPCRSWVNRPTLWSGKHSTTGVNVQVACDLIGRLAWISDPVDGHRHDIAALRPSGVLEGMKPQNPRMGTPLQ</sequence>
<name>A0ABD6WBK3_RATRA</name>
<protein>
    <recommendedName>
        <fullName evidence="3">DDE Tnp4 domain-containing protein</fullName>
    </recommendedName>
</protein>
<dbReference type="InterPro" id="IPR027806">
    <property type="entry name" value="HARBI1_dom"/>
</dbReference>
<evidence type="ECO:0000313" key="7">
    <source>
        <dbReference type="Proteomes" id="UP000239698"/>
    </source>
</evidence>
<reference evidence="6 7" key="1">
    <citation type="submission" date="2018-02" db="EMBL/GenBank/DDBJ databases">
        <title>Bacteriophage NCPPB3778 and a type I-E CRISPR drive the evolution of the US Biological Select Agent, Rathayibacter toxicus.</title>
        <authorList>
            <person name="Davis E.W.II."/>
            <person name="Tabima J.F."/>
            <person name="Weisberg A.J."/>
            <person name="Lopes L.D."/>
            <person name="Wiseman M.S."/>
            <person name="Wiseman M.S."/>
            <person name="Pupko T."/>
            <person name="Belcher M.S."/>
            <person name="Sechler A.J."/>
            <person name="Tancos M.A."/>
            <person name="Schroeder B.K."/>
            <person name="Murray T.D."/>
            <person name="Luster D.G."/>
            <person name="Schneider W.L."/>
            <person name="Rogers E."/>
            <person name="Andreote F.D."/>
            <person name="Grunwald N.J."/>
            <person name="Putnam M.L."/>
            <person name="Chang J.H."/>
        </authorList>
    </citation>
    <scope>NUCLEOTIDE SEQUENCE [LARGE SCALE GENOMIC DNA]</scope>
    <source>
        <strain evidence="5 7">AY1D6</strain>
        <strain evidence="4 6">AY1I9</strain>
    </source>
</reference>
<dbReference type="RefSeq" id="WP_097166219.1">
    <property type="nucleotide sequence ID" value="NZ_CP028129.1"/>
</dbReference>
<dbReference type="KEGG" id="rry:C1O28_00685"/>
<dbReference type="Proteomes" id="UP000237881">
    <property type="component" value="Unassembled WGS sequence"/>
</dbReference>
<evidence type="ECO:0000256" key="2">
    <source>
        <dbReference type="ARBA" id="ARBA00022723"/>
    </source>
</evidence>
<comment type="caution">
    <text evidence="4">The sequence shown here is derived from an EMBL/GenBank/DDBJ whole genome shotgun (WGS) entry which is preliminary data.</text>
</comment>